<feature type="signal peptide" evidence="1">
    <location>
        <begin position="1"/>
        <end position="26"/>
    </location>
</feature>
<evidence type="ECO:0000313" key="2">
    <source>
        <dbReference type="EMBL" id="CAG2161231.1"/>
    </source>
</evidence>
<gene>
    <name evidence="2" type="ORF">LMG26411_08086</name>
</gene>
<proteinExistence type="predicted"/>
<dbReference type="EMBL" id="CAJPVI010000116">
    <property type="protein sequence ID" value="CAG2161231.1"/>
    <property type="molecule type" value="Genomic_DNA"/>
</dbReference>
<dbReference type="Proteomes" id="UP000672657">
    <property type="component" value="Unassembled WGS sequence"/>
</dbReference>
<comment type="caution">
    <text evidence="2">The sequence shown here is derived from an EMBL/GenBank/DDBJ whole genome shotgun (WGS) entry which is preliminary data.</text>
</comment>
<keyword evidence="3" id="KW-1185">Reference proteome</keyword>
<protein>
    <submittedName>
        <fullName evidence="2">Uncharacterized protein</fullName>
    </submittedName>
</protein>
<keyword evidence="1" id="KW-0732">Signal</keyword>
<name>A0ABN7QHE3_9BURK</name>
<feature type="chain" id="PRO_5046845159" evidence="1">
    <location>
        <begin position="27"/>
        <end position="408"/>
    </location>
</feature>
<dbReference type="RefSeq" id="WP_211958767.1">
    <property type="nucleotide sequence ID" value="NZ_CAJPVI010000116.1"/>
</dbReference>
<reference evidence="2 3" key="1">
    <citation type="submission" date="2021-03" db="EMBL/GenBank/DDBJ databases">
        <authorList>
            <person name="Peeters C."/>
        </authorList>
    </citation>
    <scope>NUCLEOTIDE SEQUENCE [LARGE SCALE GENOMIC DNA]</scope>
    <source>
        <strain evidence="2 3">LMG 26411</strain>
    </source>
</reference>
<evidence type="ECO:0000256" key="1">
    <source>
        <dbReference type="SAM" id="SignalP"/>
    </source>
</evidence>
<sequence length="408" mass="43468">MRRKKTTLLKVVALSAALGGAGWAHAQPQLRVGLSGECPSAHSGGVASPRIAPIVAGIAASLAAEAAKSLIDKLNDYLTTEKSVNVQDTYPAEALFISDGQQIVFAPEAQCVWVAVADEFHTPRRDSTGRVQTEVDGTAIKVASPEAVSTLVQFNAKNKAAVVDFTGADSPLLFYYEAEVRQPQSKTGWRLVPLTAYYPKFLHSSNIFQSRLHDLSLTIQYASPGSGPFATYHLVLPALSEGELTRQMVASKGTGWLAVPQATTAPTGGVAFYPVNVTAQLIETRKPNEVAMALGKVAKDKETDLSNQLSAKVLYSLSQDTRTDTYTAAATAAKSANDVYNKAYDDAKAAYDLYSTAKQSGDPGTINRTLNNARVAYKVLDLAKADAERKMAAANLAFQALPDLPSLA</sequence>
<organism evidence="2 3">
    <name type="scientific">Cupriavidus numazuensis</name>
    <dbReference type="NCBI Taxonomy" id="221992"/>
    <lineage>
        <taxon>Bacteria</taxon>
        <taxon>Pseudomonadati</taxon>
        <taxon>Pseudomonadota</taxon>
        <taxon>Betaproteobacteria</taxon>
        <taxon>Burkholderiales</taxon>
        <taxon>Burkholderiaceae</taxon>
        <taxon>Cupriavidus</taxon>
    </lineage>
</organism>
<evidence type="ECO:0000313" key="3">
    <source>
        <dbReference type="Proteomes" id="UP000672657"/>
    </source>
</evidence>
<accession>A0ABN7QHE3</accession>